<keyword evidence="4" id="KW-1185">Reference proteome</keyword>
<feature type="region of interest" description="Disordered" evidence="1">
    <location>
        <begin position="1"/>
        <end position="24"/>
    </location>
</feature>
<keyword evidence="2" id="KW-0472">Membrane</keyword>
<evidence type="ECO:0000256" key="1">
    <source>
        <dbReference type="SAM" id="MobiDB-lite"/>
    </source>
</evidence>
<reference evidence="3 4" key="1">
    <citation type="journal article" date="2016" name="Mol. Biol. Evol.">
        <title>Genome-Wide Survey of Gut Fungi (Harpellales) Reveals the First Horizontally Transferred Ubiquitin Gene from a Mosquito Host.</title>
        <authorList>
            <person name="Wang Y."/>
            <person name="White M.M."/>
            <person name="Kvist S."/>
            <person name="Moncalvo J.M."/>
        </authorList>
    </citation>
    <scope>NUCLEOTIDE SEQUENCE [LARGE SCALE GENOMIC DNA]</scope>
    <source>
        <strain evidence="3 4">ALG-7-W6</strain>
    </source>
</reference>
<feature type="transmembrane region" description="Helical" evidence="2">
    <location>
        <begin position="93"/>
        <end position="113"/>
    </location>
</feature>
<dbReference type="Proteomes" id="UP000187455">
    <property type="component" value="Unassembled WGS sequence"/>
</dbReference>
<evidence type="ECO:0000313" key="4">
    <source>
        <dbReference type="Proteomes" id="UP000187455"/>
    </source>
</evidence>
<dbReference type="AlphaFoldDB" id="A0A1R0GTX5"/>
<evidence type="ECO:0000313" key="3">
    <source>
        <dbReference type="EMBL" id="OLY80343.1"/>
    </source>
</evidence>
<dbReference type="EMBL" id="LSSL01003564">
    <property type="protein sequence ID" value="OLY80343.1"/>
    <property type="molecule type" value="Genomic_DNA"/>
</dbReference>
<accession>A0A1R0GTX5</accession>
<protein>
    <submittedName>
        <fullName evidence="3">Uncharacterized protein</fullName>
    </submittedName>
</protein>
<proteinExistence type="predicted"/>
<sequence>MGKERTLSPFFPKKKATGKSSGLQNSWPRSSICFLLHSITSRFISEHIVNFWPHVGGLRKQLTYAYSKSAHSSFDIFSASDLVQRRLIPFSTLMLAAGSVVPEVSGFGVVSFISLMYSSTTFVIFLQLLLCLFSRLFWFKNPSLKKTTVWRTV</sequence>
<comment type="caution">
    <text evidence="3">The sequence shown here is derived from an EMBL/GenBank/DDBJ whole genome shotgun (WGS) entry which is preliminary data.</text>
</comment>
<keyword evidence="2" id="KW-1133">Transmembrane helix</keyword>
<gene>
    <name evidence="3" type="ORF">AYI68_g5564</name>
</gene>
<name>A0A1R0GTX5_9FUNG</name>
<keyword evidence="2" id="KW-0812">Transmembrane</keyword>
<feature type="transmembrane region" description="Helical" evidence="2">
    <location>
        <begin position="119"/>
        <end position="138"/>
    </location>
</feature>
<organism evidence="3 4">
    <name type="scientific">Smittium mucronatum</name>
    <dbReference type="NCBI Taxonomy" id="133383"/>
    <lineage>
        <taxon>Eukaryota</taxon>
        <taxon>Fungi</taxon>
        <taxon>Fungi incertae sedis</taxon>
        <taxon>Zoopagomycota</taxon>
        <taxon>Kickxellomycotina</taxon>
        <taxon>Harpellomycetes</taxon>
        <taxon>Harpellales</taxon>
        <taxon>Legeriomycetaceae</taxon>
        <taxon>Smittium</taxon>
    </lineage>
</organism>
<evidence type="ECO:0000256" key="2">
    <source>
        <dbReference type="SAM" id="Phobius"/>
    </source>
</evidence>